<keyword evidence="2" id="KW-0808">Transferase</keyword>
<evidence type="ECO:0000313" key="2">
    <source>
        <dbReference type="EMBL" id="AUX25465.1"/>
    </source>
</evidence>
<dbReference type="InterPro" id="IPR028098">
    <property type="entry name" value="Glyco_trans_4-like_N"/>
</dbReference>
<sequence>MPLTILLVGYPLAPVGPDAVGGVEQVVSMLDEALTRGGHRSLVVAPQGSSCAGTLLATPAPPPDAVLDEAATATAHHHHRRAIARALERYPIDLVHLHGVDFDRYLPGPGVPALVTLHLPPSFYAPEVFRLGRPATFLHCVSATQRRACPPGAKLLPDIPNGVRLEHYRPRRYKRGFALALGRICPEKGYHVAVEAAARAGVPLLVAGQAFGYEAHTRYLEEVLLPLLHAEGGPPRRFLGPIGLARKRRLLAAARCLLVPSLVQETSSLVAMEALASGTPVIALRGAGALPEIVEHGRTGYLVDDVAAMAEAIGAVDRLDRAACRRAAEERFSAERTAAAYLETYRRVLRAR</sequence>
<feature type="domain" description="Glycosyltransferase subfamily 4-like N-terminal" evidence="1">
    <location>
        <begin position="20"/>
        <end position="147"/>
    </location>
</feature>
<reference evidence="2 3" key="1">
    <citation type="submission" date="2015-09" db="EMBL/GenBank/DDBJ databases">
        <title>Sorangium comparison.</title>
        <authorList>
            <person name="Zaburannyi N."/>
            <person name="Bunk B."/>
            <person name="Overmann J."/>
            <person name="Mueller R."/>
        </authorList>
    </citation>
    <scope>NUCLEOTIDE SEQUENCE [LARGE SCALE GENOMIC DNA]</scope>
    <source>
        <strain evidence="2 3">So ceGT47</strain>
    </source>
</reference>
<dbReference type="CDD" id="cd03802">
    <property type="entry name" value="GT4_AviGT4-like"/>
    <property type="match status" value="1"/>
</dbReference>
<dbReference type="EMBL" id="CP012670">
    <property type="protein sequence ID" value="AUX25465.1"/>
    <property type="molecule type" value="Genomic_DNA"/>
</dbReference>
<dbReference type="AlphaFoldDB" id="A0A4P2Q7I8"/>
<dbReference type="OrthoDB" id="9767517at2"/>
<evidence type="ECO:0000313" key="3">
    <source>
        <dbReference type="Proteomes" id="UP000295781"/>
    </source>
</evidence>
<dbReference type="Pfam" id="PF13439">
    <property type="entry name" value="Glyco_transf_4"/>
    <property type="match status" value="1"/>
</dbReference>
<dbReference type="PANTHER" id="PTHR12526">
    <property type="entry name" value="GLYCOSYLTRANSFERASE"/>
    <property type="match status" value="1"/>
</dbReference>
<dbReference type="GO" id="GO:0016757">
    <property type="term" value="F:glycosyltransferase activity"/>
    <property type="evidence" value="ECO:0007669"/>
    <property type="project" value="UniProtKB-ARBA"/>
</dbReference>
<accession>A0A4P2Q7I8</accession>
<dbReference type="RefSeq" id="WP_129352399.1">
    <property type="nucleotide sequence ID" value="NZ_CP012670.1"/>
</dbReference>
<protein>
    <submittedName>
        <fullName evidence="2">Glycosyl transferase family 1</fullName>
    </submittedName>
</protein>
<dbReference type="Pfam" id="PF13692">
    <property type="entry name" value="Glyco_trans_1_4"/>
    <property type="match status" value="1"/>
</dbReference>
<gene>
    <name evidence="2" type="ORF">SOCEGT47_060120</name>
</gene>
<proteinExistence type="predicted"/>
<dbReference type="SUPFAM" id="SSF53756">
    <property type="entry name" value="UDP-Glycosyltransferase/glycogen phosphorylase"/>
    <property type="match status" value="1"/>
</dbReference>
<name>A0A4P2Q7I8_SORCE</name>
<dbReference type="Proteomes" id="UP000295781">
    <property type="component" value="Chromosome"/>
</dbReference>
<dbReference type="PANTHER" id="PTHR12526:SF595">
    <property type="entry name" value="BLL5217 PROTEIN"/>
    <property type="match status" value="1"/>
</dbReference>
<evidence type="ECO:0000259" key="1">
    <source>
        <dbReference type="Pfam" id="PF13439"/>
    </source>
</evidence>
<dbReference type="Gene3D" id="3.40.50.2000">
    <property type="entry name" value="Glycogen Phosphorylase B"/>
    <property type="match status" value="2"/>
</dbReference>
<organism evidence="2 3">
    <name type="scientific">Sorangium cellulosum</name>
    <name type="common">Polyangium cellulosum</name>
    <dbReference type="NCBI Taxonomy" id="56"/>
    <lineage>
        <taxon>Bacteria</taxon>
        <taxon>Pseudomonadati</taxon>
        <taxon>Myxococcota</taxon>
        <taxon>Polyangia</taxon>
        <taxon>Polyangiales</taxon>
        <taxon>Polyangiaceae</taxon>
        <taxon>Sorangium</taxon>
    </lineage>
</organism>